<dbReference type="Gene3D" id="3.40.390.10">
    <property type="entry name" value="Collagenase (Catalytic Domain)"/>
    <property type="match status" value="1"/>
</dbReference>
<organism evidence="12 13">
    <name type="scientific">Cordyceps fumosorosea (strain ARSEF 2679)</name>
    <name type="common">Isaria fumosorosea</name>
    <dbReference type="NCBI Taxonomy" id="1081104"/>
    <lineage>
        <taxon>Eukaryota</taxon>
        <taxon>Fungi</taxon>
        <taxon>Dikarya</taxon>
        <taxon>Ascomycota</taxon>
        <taxon>Pezizomycotina</taxon>
        <taxon>Sordariomycetes</taxon>
        <taxon>Hypocreomycetidae</taxon>
        <taxon>Hypocreales</taxon>
        <taxon>Cordycipitaceae</taxon>
        <taxon>Cordyceps</taxon>
    </lineage>
</organism>
<dbReference type="SUPFAM" id="SSF55486">
    <property type="entry name" value="Metalloproteases ('zincins'), catalytic domain"/>
    <property type="match status" value="1"/>
</dbReference>
<keyword evidence="9" id="KW-1015">Disulfide bond</keyword>
<dbReference type="Pfam" id="PF05572">
    <property type="entry name" value="Peptidase_M43"/>
    <property type="match status" value="1"/>
</dbReference>
<dbReference type="GO" id="GO:0008237">
    <property type="term" value="F:metallopeptidase activity"/>
    <property type="evidence" value="ECO:0007669"/>
    <property type="project" value="UniProtKB-KW"/>
</dbReference>
<evidence type="ECO:0000256" key="8">
    <source>
        <dbReference type="ARBA" id="ARBA00023049"/>
    </source>
</evidence>
<gene>
    <name evidence="12" type="ORF">ISF_02979</name>
</gene>
<evidence type="ECO:0000313" key="12">
    <source>
        <dbReference type="EMBL" id="OAA69709.1"/>
    </source>
</evidence>
<keyword evidence="5 10" id="KW-0732">Signal</keyword>
<accession>A0A162MSQ4</accession>
<evidence type="ECO:0000256" key="1">
    <source>
        <dbReference type="ARBA" id="ARBA00003174"/>
    </source>
</evidence>
<reference evidence="12 13" key="1">
    <citation type="journal article" date="2016" name="Genome Biol. Evol.">
        <title>Divergent and convergent evolution of fungal pathogenicity.</title>
        <authorList>
            <person name="Shang Y."/>
            <person name="Xiao G."/>
            <person name="Zheng P."/>
            <person name="Cen K."/>
            <person name="Zhan S."/>
            <person name="Wang C."/>
        </authorList>
    </citation>
    <scope>NUCLEOTIDE SEQUENCE [LARGE SCALE GENOMIC DNA]</scope>
    <source>
        <strain evidence="12 13">ARSEF 2679</strain>
    </source>
</reference>
<dbReference type="InterPro" id="IPR008754">
    <property type="entry name" value="Peptidase_M43"/>
</dbReference>
<feature type="chain" id="PRO_5007837472" evidence="10">
    <location>
        <begin position="21"/>
        <end position="326"/>
    </location>
</feature>
<keyword evidence="6" id="KW-0378">Hydrolase</keyword>
<dbReference type="GeneID" id="30019271"/>
<evidence type="ECO:0000256" key="3">
    <source>
        <dbReference type="ARBA" id="ARBA00022670"/>
    </source>
</evidence>
<dbReference type="Proteomes" id="UP000076744">
    <property type="component" value="Unassembled WGS sequence"/>
</dbReference>
<evidence type="ECO:0000256" key="9">
    <source>
        <dbReference type="ARBA" id="ARBA00023157"/>
    </source>
</evidence>
<evidence type="ECO:0000256" key="6">
    <source>
        <dbReference type="ARBA" id="ARBA00022801"/>
    </source>
</evidence>
<evidence type="ECO:0000256" key="5">
    <source>
        <dbReference type="ARBA" id="ARBA00022729"/>
    </source>
</evidence>
<proteinExistence type="inferred from homology"/>
<keyword evidence="13" id="KW-1185">Reference proteome</keyword>
<evidence type="ECO:0000256" key="2">
    <source>
        <dbReference type="ARBA" id="ARBA00008721"/>
    </source>
</evidence>
<keyword evidence="7" id="KW-0862">Zinc</keyword>
<sequence>MYFFFRAIAAVLAVLPLVAAHGPDLQGNYTDDAKDSEVSCYFTPPPSLIALHERIANEDPATMEEIARGHAIMQNTLRMGEIGLQGSPAGMNVTKRDTGERITINAWFHVIYSKKRRMKGYIKKYRLDKQLRVLNNAFRSSNISFGLDGTTYTDNDLWADDPGKYEKAMKRTLHRGDARVLNLYFVPGLGVAGTCRLPSLTHLETKRGLTLDGCMLRHNTVPTSPLMVGRGKMAVHEVGHWFGLLHTFEGGCDEKGGDYVADTPAEETANKAGCWRKRDTCPELFGTDPIHNYMDYSAENEFTPGQTARMRSIFAAVRLRVPAIPA</sequence>
<feature type="domain" description="Peptidase M43 pregnancy-associated plasma-A" evidence="11">
    <location>
        <begin position="234"/>
        <end position="313"/>
    </location>
</feature>
<evidence type="ECO:0000259" key="11">
    <source>
        <dbReference type="Pfam" id="PF05572"/>
    </source>
</evidence>
<keyword evidence="3 12" id="KW-0645">Protease</keyword>
<dbReference type="RefSeq" id="XP_018706313.1">
    <property type="nucleotide sequence ID" value="XM_018846585.1"/>
</dbReference>
<evidence type="ECO:0000256" key="4">
    <source>
        <dbReference type="ARBA" id="ARBA00022723"/>
    </source>
</evidence>
<keyword evidence="4" id="KW-0479">Metal-binding</keyword>
<dbReference type="AlphaFoldDB" id="A0A162MSQ4"/>
<protein>
    <submittedName>
        <fullName evidence="12">Metalloprotease 1</fullName>
    </submittedName>
</protein>
<dbReference type="GO" id="GO:0006508">
    <property type="term" value="P:proteolysis"/>
    <property type="evidence" value="ECO:0007669"/>
    <property type="project" value="UniProtKB-KW"/>
</dbReference>
<dbReference type="OrthoDB" id="536211at2759"/>
<evidence type="ECO:0000256" key="7">
    <source>
        <dbReference type="ARBA" id="ARBA00022833"/>
    </source>
</evidence>
<comment type="caution">
    <text evidence="12">The sequence shown here is derived from an EMBL/GenBank/DDBJ whole genome shotgun (WGS) entry which is preliminary data.</text>
</comment>
<dbReference type="STRING" id="1081104.A0A162MSQ4"/>
<dbReference type="PANTHER" id="PTHR47466:SF1">
    <property type="entry name" value="METALLOPROTEASE MEP1 (AFU_ORTHOLOGUE AFUA_1G07730)-RELATED"/>
    <property type="match status" value="1"/>
</dbReference>
<dbReference type="CDD" id="cd04275">
    <property type="entry name" value="ZnMc_pappalysin_like"/>
    <property type="match status" value="1"/>
</dbReference>
<dbReference type="EMBL" id="AZHB01000005">
    <property type="protein sequence ID" value="OAA69709.1"/>
    <property type="molecule type" value="Genomic_DNA"/>
</dbReference>
<keyword evidence="8 12" id="KW-0482">Metalloprotease</keyword>
<evidence type="ECO:0000313" key="13">
    <source>
        <dbReference type="Proteomes" id="UP000076744"/>
    </source>
</evidence>
<name>A0A162MSQ4_CORFA</name>
<comment type="similarity">
    <text evidence="2">Belongs to the peptidase M43B family.</text>
</comment>
<feature type="signal peptide" evidence="10">
    <location>
        <begin position="1"/>
        <end position="20"/>
    </location>
</feature>
<comment type="function">
    <text evidence="1">Secreted metalloproteinase that allows assimilation of proteinaceous substrates.</text>
</comment>
<dbReference type="PANTHER" id="PTHR47466">
    <property type="match status" value="1"/>
</dbReference>
<dbReference type="InterPro" id="IPR024079">
    <property type="entry name" value="MetalloPept_cat_dom_sf"/>
</dbReference>
<dbReference type="GO" id="GO:0046872">
    <property type="term" value="F:metal ion binding"/>
    <property type="evidence" value="ECO:0007669"/>
    <property type="project" value="UniProtKB-KW"/>
</dbReference>
<evidence type="ECO:0000256" key="10">
    <source>
        <dbReference type="SAM" id="SignalP"/>
    </source>
</evidence>